<evidence type="ECO:0000256" key="7">
    <source>
        <dbReference type="SAM" id="Phobius"/>
    </source>
</evidence>
<feature type="domain" description="Threonine/serine exporter-like N-terminal" evidence="8">
    <location>
        <begin position="12"/>
        <end position="253"/>
    </location>
</feature>
<evidence type="ECO:0000259" key="9">
    <source>
        <dbReference type="Pfam" id="PF12821"/>
    </source>
</evidence>
<comment type="subcellular location">
    <subcellularLocation>
        <location evidence="1">Cell membrane</location>
        <topology evidence="1">Multi-pass membrane protein</topology>
    </subcellularLocation>
</comment>
<feature type="transmembrane region" description="Helical" evidence="7">
    <location>
        <begin position="269"/>
        <end position="291"/>
    </location>
</feature>
<dbReference type="GO" id="GO:0015744">
    <property type="term" value="P:succinate transport"/>
    <property type="evidence" value="ECO:0007669"/>
    <property type="project" value="TreeGrafter"/>
</dbReference>
<dbReference type="InterPro" id="IPR010619">
    <property type="entry name" value="ThrE-like_N"/>
</dbReference>
<dbReference type="GO" id="GO:0022857">
    <property type="term" value="F:transmembrane transporter activity"/>
    <property type="evidence" value="ECO:0007669"/>
    <property type="project" value="InterPro"/>
</dbReference>
<keyword evidence="11" id="KW-1185">Reference proteome</keyword>
<dbReference type="InterPro" id="IPR050539">
    <property type="entry name" value="ThrE_Dicarb/AminoAcid_Exp"/>
</dbReference>
<evidence type="ECO:0000256" key="1">
    <source>
        <dbReference type="ARBA" id="ARBA00004651"/>
    </source>
</evidence>
<feature type="transmembrane region" description="Helical" evidence="7">
    <location>
        <begin position="170"/>
        <end position="188"/>
    </location>
</feature>
<dbReference type="RefSeq" id="WP_134715888.1">
    <property type="nucleotide sequence ID" value="NZ_SDKM01000009.1"/>
</dbReference>
<evidence type="ECO:0000259" key="8">
    <source>
        <dbReference type="Pfam" id="PF06738"/>
    </source>
</evidence>
<evidence type="ECO:0000313" key="10">
    <source>
        <dbReference type="EMBL" id="RYP86854.1"/>
    </source>
</evidence>
<gene>
    <name evidence="10" type="ORF">EKO23_07720</name>
</gene>
<feature type="transmembrane region" description="Helical" evidence="7">
    <location>
        <begin position="349"/>
        <end position="367"/>
    </location>
</feature>
<evidence type="ECO:0000256" key="6">
    <source>
        <dbReference type="ARBA" id="ARBA00034125"/>
    </source>
</evidence>
<evidence type="ECO:0000256" key="5">
    <source>
        <dbReference type="ARBA" id="ARBA00023136"/>
    </source>
</evidence>
<comment type="caution">
    <text evidence="10">The sequence shown here is derived from an EMBL/GenBank/DDBJ whole genome shotgun (WGS) entry which is preliminary data.</text>
</comment>
<protein>
    <submittedName>
        <fullName evidence="10">Threonine/serine exporter</fullName>
    </submittedName>
</protein>
<proteinExistence type="inferred from homology"/>
<dbReference type="GO" id="GO:0005886">
    <property type="term" value="C:plasma membrane"/>
    <property type="evidence" value="ECO:0007669"/>
    <property type="project" value="UniProtKB-SubCell"/>
</dbReference>
<keyword evidence="3 7" id="KW-0812">Transmembrane</keyword>
<comment type="similarity">
    <text evidence="6">Belongs to the ThrE exporter (TC 2.A.79) family.</text>
</comment>
<dbReference type="PANTHER" id="PTHR34390">
    <property type="entry name" value="UPF0442 PROTEIN YJJB-RELATED"/>
    <property type="match status" value="1"/>
</dbReference>
<dbReference type="OrthoDB" id="9763957at2"/>
<feature type="transmembrane region" description="Helical" evidence="7">
    <location>
        <begin position="135"/>
        <end position="158"/>
    </location>
</feature>
<feature type="transmembrane region" description="Helical" evidence="7">
    <location>
        <begin position="200"/>
        <end position="222"/>
    </location>
</feature>
<keyword evidence="2" id="KW-1003">Cell membrane</keyword>
<evidence type="ECO:0000256" key="2">
    <source>
        <dbReference type="ARBA" id="ARBA00022475"/>
    </source>
</evidence>
<organism evidence="10 11">
    <name type="scientific">Nocardioides guangzhouensis</name>
    <dbReference type="NCBI Taxonomy" id="2497878"/>
    <lineage>
        <taxon>Bacteria</taxon>
        <taxon>Bacillati</taxon>
        <taxon>Actinomycetota</taxon>
        <taxon>Actinomycetes</taxon>
        <taxon>Propionibacteriales</taxon>
        <taxon>Nocardioidaceae</taxon>
        <taxon>Nocardioides</taxon>
    </lineage>
</organism>
<dbReference type="Pfam" id="PF06738">
    <property type="entry name" value="ThrE"/>
    <property type="match status" value="1"/>
</dbReference>
<feature type="transmembrane region" description="Helical" evidence="7">
    <location>
        <begin position="234"/>
        <end position="257"/>
    </location>
</feature>
<dbReference type="Pfam" id="PF12821">
    <property type="entry name" value="ThrE_2"/>
    <property type="match status" value="1"/>
</dbReference>
<feature type="domain" description="Threonine/Serine exporter ThrE" evidence="9">
    <location>
        <begin position="279"/>
        <end position="400"/>
    </location>
</feature>
<name>A0A4Q4ZHM5_9ACTN</name>
<sequence>MVERREVYEALDLALRIGEVLLSSGAGAADVSATMLAVTRACGVRHVTADVTFVDLALHHQPTSHEPAAIQVRRVTRRQVDYADLVEVDQAVNDLVAGEITRGEARDRVARTVSTGHVRHRWAVTLGWGAMGTGIALTLGGSPVVCLLAFLAACAIDLTQLLLPQHRIPAFYQQAAGAFVATLIAVTASATPLEVNPSRVVTTGIVMLLAGVGIMGATQDALTGFPVTASARLINALLDTAGIIAGVGAGLTVGDLFGVGLTTFKPGAAGLAEVGVTLFGAALAAAAFAFASYAPLRSLVAVALVAALGQGVLLAVDSSEVGRTWGSAVAAVTIGAVCYLVAGRFRVPPLVVVVPAIVPLLPGLDIYRGLALLAEGKDGVLQLASALATALALAAGVILGQYLAHPLKREAHRLETRLSGPRMVGPFRRRGVEEG</sequence>
<dbReference type="AlphaFoldDB" id="A0A4Q4ZHM5"/>
<dbReference type="EMBL" id="SDKM01000009">
    <property type="protein sequence ID" value="RYP86854.1"/>
    <property type="molecule type" value="Genomic_DNA"/>
</dbReference>
<keyword evidence="5 7" id="KW-0472">Membrane</keyword>
<evidence type="ECO:0000256" key="3">
    <source>
        <dbReference type="ARBA" id="ARBA00022692"/>
    </source>
</evidence>
<feature type="transmembrane region" description="Helical" evidence="7">
    <location>
        <begin position="379"/>
        <end position="404"/>
    </location>
</feature>
<accession>A0A4Q4ZHM5</accession>
<reference evidence="10 11" key="1">
    <citation type="submission" date="2019-01" db="EMBL/GenBank/DDBJ databases">
        <title>Nocardioides guangzhouensis sp. nov., an actinobacterium isolated from soil.</title>
        <authorList>
            <person name="Fu Y."/>
            <person name="Cai Y."/>
            <person name="Lin Z."/>
            <person name="Chen P."/>
        </authorList>
    </citation>
    <scope>NUCLEOTIDE SEQUENCE [LARGE SCALE GENOMIC DNA]</scope>
    <source>
        <strain evidence="10 11">130</strain>
    </source>
</reference>
<dbReference type="Proteomes" id="UP000295198">
    <property type="component" value="Unassembled WGS sequence"/>
</dbReference>
<evidence type="ECO:0000256" key="4">
    <source>
        <dbReference type="ARBA" id="ARBA00022989"/>
    </source>
</evidence>
<evidence type="ECO:0000313" key="11">
    <source>
        <dbReference type="Proteomes" id="UP000295198"/>
    </source>
</evidence>
<keyword evidence="4 7" id="KW-1133">Transmembrane helix</keyword>
<feature type="transmembrane region" description="Helical" evidence="7">
    <location>
        <begin position="322"/>
        <end position="342"/>
    </location>
</feature>
<dbReference type="PANTHER" id="PTHR34390:SF2">
    <property type="entry name" value="SUCCINATE TRANSPORTER SUBUNIT YJJP-RELATED"/>
    <property type="match status" value="1"/>
</dbReference>
<dbReference type="InterPro" id="IPR024528">
    <property type="entry name" value="ThrE_2"/>
</dbReference>